<keyword evidence="3" id="KW-1185">Reference proteome</keyword>
<evidence type="ECO:0000259" key="1">
    <source>
        <dbReference type="Pfam" id="PF00144"/>
    </source>
</evidence>
<dbReference type="InterPro" id="IPR001466">
    <property type="entry name" value="Beta-lactam-related"/>
</dbReference>
<protein>
    <submittedName>
        <fullName evidence="2">Beta-lactamase</fullName>
    </submittedName>
</protein>
<proteinExistence type="predicted"/>
<organism evidence="2 3">
    <name type="scientific">Dysgonomonas gadei ATCC BAA-286</name>
    <dbReference type="NCBI Taxonomy" id="742766"/>
    <lineage>
        <taxon>Bacteria</taxon>
        <taxon>Pseudomonadati</taxon>
        <taxon>Bacteroidota</taxon>
        <taxon>Bacteroidia</taxon>
        <taxon>Bacteroidales</taxon>
        <taxon>Dysgonomonadaceae</taxon>
        <taxon>Dysgonomonas</taxon>
    </lineage>
</organism>
<dbReference type="PROSITE" id="PS51257">
    <property type="entry name" value="PROKAR_LIPOPROTEIN"/>
    <property type="match status" value="1"/>
</dbReference>
<dbReference type="eggNOG" id="COG1680">
    <property type="taxonomic scope" value="Bacteria"/>
</dbReference>
<dbReference type="PANTHER" id="PTHR46825">
    <property type="entry name" value="D-ALANYL-D-ALANINE-CARBOXYPEPTIDASE/ENDOPEPTIDASE AMPH"/>
    <property type="match status" value="1"/>
</dbReference>
<feature type="domain" description="Beta-lactamase-related" evidence="1">
    <location>
        <begin position="54"/>
        <end position="329"/>
    </location>
</feature>
<dbReference type="PANTHER" id="PTHR46825:SF9">
    <property type="entry name" value="BETA-LACTAMASE-RELATED DOMAIN-CONTAINING PROTEIN"/>
    <property type="match status" value="1"/>
</dbReference>
<dbReference type="Pfam" id="PF00144">
    <property type="entry name" value="Beta-lactamase"/>
    <property type="match status" value="1"/>
</dbReference>
<dbReference type="Proteomes" id="UP000004913">
    <property type="component" value="Unassembled WGS sequence"/>
</dbReference>
<sequence>MTSYRMRIVLLIAVSITIIIFSLSCKSVNSESSKVAAAIDSLMNQSGKPFNGIILIAKEDKPVFFRMYGFSDLDNKVPFKKEDQFVIGSVSKQFTAAIVMQLYEKGLIDLHIPIRAYLPDLPMAWADTVTTHHLLSHTHGIIALDQPVKFSAGSQYDYSQIGYDLLAKISEKVSGKSFNELSAELFRSCGMNNTFHPDRKEYRNLVKGYDENENKALIYSDESLKQYPAAGAFISSAFDLLLWNQYFFGDRLLKPETLALITEKKEKAVRDHPIFGYTEYGYGITVANGNNIIQWGQTGYAPGFVSMNFYFPQTKTSAIVLENVCYSTDDIKETFFYHNAILDIIKEQQKNGNEF</sequence>
<dbReference type="InterPro" id="IPR012338">
    <property type="entry name" value="Beta-lactam/transpept-like"/>
</dbReference>
<reference evidence="2 3" key="1">
    <citation type="submission" date="2011-04" db="EMBL/GenBank/DDBJ databases">
        <title>The Genome Sequence of Dysgonomonas gadei ATCC BAA-286.</title>
        <authorList>
            <consortium name="The Broad Institute Genome Sequencing Platform"/>
            <person name="Earl A."/>
            <person name="Ward D."/>
            <person name="Feldgarden M."/>
            <person name="Gevers D."/>
            <person name="Pudlo N."/>
            <person name="Martens E."/>
            <person name="Allen-Vercoe E."/>
            <person name="Young S.K."/>
            <person name="Zeng Q."/>
            <person name="Gargeya S."/>
            <person name="Fitzgerald M."/>
            <person name="Haas B."/>
            <person name="Abouelleil A."/>
            <person name="Alvarado L."/>
            <person name="Arachchi H.M."/>
            <person name="Berlin A."/>
            <person name="Brown A."/>
            <person name="Chapman S.B."/>
            <person name="Chen Z."/>
            <person name="Dunbar C."/>
            <person name="Freedman E."/>
            <person name="Gearin G."/>
            <person name="Gellesch M."/>
            <person name="Goldberg J."/>
            <person name="Griggs A."/>
            <person name="Gujja S."/>
            <person name="Heiman D."/>
            <person name="Howarth C."/>
            <person name="Larson L."/>
            <person name="Lui A."/>
            <person name="MacDonald P.J.P."/>
            <person name="Mehta T."/>
            <person name="Montmayeur A."/>
            <person name="Murphy C."/>
            <person name="Neiman D."/>
            <person name="Pearson M."/>
            <person name="Priest M."/>
            <person name="Roberts A."/>
            <person name="Saif S."/>
            <person name="Shea T."/>
            <person name="Shenoy N."/>
            <person name="Sisk P."/>
            <person name="Stolte C."/>
            <person name="Sykes S."/>
            <person name="Yandava C."/>
            <person name="Wortman J."/>
            <person name="Nusbaum C."/>
            <person name="Birren B."/>
        </authorList>
    </citation>
    <scope>NUCLEOTIDE SEQUENCE [LARGE SCALE GENOMIC DNA]</scope>
    <source>
        <strain evidence="2 3">ATCC BAA-286</strain>
    </source>
</reference>
<comment type="caution">
    <text evidence="2">The sequence shown here is derived from an EMBL/GenBank/DDBJ whole genome shotgun (WGS) entry which is preliminary data.</text>
</comment>
<evidence type="ECO:0000313" key="3">
    <source>
        <dbReference type="Proteomes" id="UP000004913"/>
    </source>
</evidence>
<gene>
    <name evidence="2" type="ORF">HMPREF9455_01022</name>
</gene>
<accession>F5IVX2</accession>
<dbReference type="SUPFAM" id="SSF56601">
    <property type="entry name" value="beta-lactamase/transpeptidase-like"/>
    <property type="match status" value="1"/>
</dbReference>
<dbReference type="STRING" id="742766.HMPREF9455_01022"/>
<name>F5IVX2_9BACT</name>
<dbReference type="AlphaFoldDB" id="F5IVX2"/>
<dbReference type="InterPro" id="IPR050491">
    <property type="entry name" value="AmpC-like"/>
</dbReference>
<dbReference type="Gene3D" id="3.40.710.10">
    <property type="entry name" value="DD-peptidase/beta-lactamase superfamily"/>
    <property type="match status" value="1"/>
</dbReference>
<evidence type="ECO:0000313" key="2">
    <source>
        <dbReference type="EMBL" id="EGK02772.1"/>
    </source>
</evidence>
<dbReference type="HOGENOM" id="CLU_020027_0_5_10"/>
<dbReference type="EMBL" id="ADLV01000015">
    <property type="protein sequence ID" value="EGK02772.1"/>
    <property type="molecule type" value="Genomic_DNA"/>
</dbReference>